<sequence>MYGNDLYAKLTDVKNKLMEGEYVDRRIALDGLFFQLHDSRVRPKFKELIARSERFNLSVFQMFETKETQLENDRICHILRLVQSKLKHFKREVTVAPSLFMSPAALKPSTSNIGAKKPASAESSLRHNTKAAALFDDIASASPGRFIRRRKRLRGSQPKYTYKLQRFGSTSSTNELSFDDDNSDESYKPNSSPSHSDSEDTANEPSSWLRTPHNKQNAKNKAIMAEIQSPIRREARSLCDTLKDAMAKLWAPASPNGVLCPRSSHSSLLTKPKQKVYTQKGNRCLPLKVLAAFKVGELLATDEEMSEVDNLIDFFNSIPADLRRFVLLQQIIFKCIYELPTRDCFKGVLAALETPALSPPFYQISWVTRATLFTNTSENLILSPHHLMCYYSRAIQAGTEIQFIDALYQRTLMSMLDPKKSSVYTPFATRLLTMYLPISDVFGDTFGVSNNSCQKYHISQYARWVARLNSPVCSTIMLSLALECTVDKLMQRVTGKSNCQPSDHVKSITDARPSRMFGDPTPPSDTDTPIFPSPQQSSRNGGDADESWDVDNLISVIEVLGDLFFSVLGYTSTHNFVSKLFHTKYVQNCIDSITRSLGSLEKLSEISNLKLQCSDSSGDSMQLTKTLTKLIDALKRTLYVLPALLLSIICRSPRSEDNTNTLYQQQAIKLTRILKTHLPNEPADSVKQCTSKSLLESSSGLLAWFNIAQLYHALGSTEIASALLLFAWQNYTSICSRAEMLLHYREAWSKKNKLYIVEPLAVPGIKNRATVKPINCFGTAAASGDELNSSDDHLLQPNLFDNQRTEKYSEIDTGIFSAKLVAYVEVLDKIAEKDAMSTPRSNKSVTNRVKNQTAFRDELSGSPTTPNMPLNGRHSLGKPAGLSGKGKNPNSLFYSFEMLDYEIDSSDELSVIPSPINCRLNPVIPPPPPPKFSIANNKNKKTSKFGCTKNPPLSKHKRIGSAEDATKWVRYFTSMPNNQDLSVYHYIKSISSLVKIKNPIKPENFTLRISPPNKSDTLWIPDSPLVDIVGTPCPSNSRLSLGLSKKSTSPTQKQTPSCKSTLSPINKESGKKPMRAMIPEIVIPVKSIKGVKTPQCGKNKKMTNKSTKLLYSSSLTPSKYPASESSSEYDEIDGQENIDDQISTKKRRLSENIPKQQGRKRGSSSKLYPRKKQTRSSSSDNTIEKRVLKTVARSSPVTTSTLVYGRKRSTKSTIYCTPSSKNKPRLNPSSNKCLSSIALPSTITQLPHIVSDDSLDCMSSSDIDEISLNYDSPSTSAIVTRGSVTPATTTIIDSRNSSGSGGIKKQNVNPRRSSYTFGIKSKGRCRKSLPLFSSSSSSSSLSSLFVQNTMTRKSPKIDYNDIPFDDL</sequence>
<reference evidence="2" key="1">
    <citation type="submission" date="2022-07" db="EMBL/GenBank/DDBJ databases">
        <title>Phylogenomic reconstructions and comparative analyses of Kickxellomycotina fungi.</title>
        <authorList>
            <person name="Reynolds N.K."/>
            <person name="Stajich J.E."/>
            <person name="Barry K."/>
            <person name="Grigoriev I.V."/>
            <person name="Crous P."/>
            <person name="Smith M.E."/>
        </authorList>
    </citation>
    <scope>NUCLEOTIDE SEQUENCE</scope>
    <source>
        <strain evidence="2">NBRC 100468</strain>
    </source>
</reference>
<dbReference type="Proteomes" id="UP001150538">
    <property type="component" value="Unassembled WGS sequence"/>
</dbReference>
<feature type="compositionally biased region" description="Low complexity" evidence="1">
    <location>
        <begin position="524"/>
        <end position="534"/>
    </location>
</feature>
<comment type="caution">
    <text evidence="2">The sequence shown here is derived from an EMBL/GenBank/DDBJ whole genome shotgun (WGS) entry which is preliminary data.</text>
</comment>
<keyword evidence="3" id="KW-1185">Reference proteome</keyword>
<protein>
    <submittedName>
        <fullName evidence="2">Uncharacterized protein</fullName>
    </submittedName>
</protein>
<feature type="region of interest" description="Disordered" evidence="1">
    <location>
        <begin position="496"/>
        <end position="544"/>
    </location>
</feature>
<feature type="region of interest" description="Disordered" evidence="1">
    <location>
        <begin position="1092"/>
        <end position="1187"/>
    </location>
</feature>
<accession>A0A9W8A056</accession>
<name>A0A9W8A056_9FUNG</name>
<feature type="compositionally biased region" description="Low complexity" evidence="1">
    <location>
        <begin position="1105"/>
        <end position="1121"/>
    </location>
</feature>
<gene>
    <name evidence="2" type="ORF">H4219_004747</name>
</gene>
<evidence type="ECO:0000313" key="2">
    <source>
        <dbReference type="EMBL" id="KAJ1914527.1"/>
    </source>
</evidence>
<proteinExistence type="predicted"/>
<feature type="compositionally biased region" description="Basic residues" evidence="1">
    <location>
        <begin position="1157"/>
        <end position="1174"/>
    </location>
</feature>
<dbReference type="EMBL" id="JANBPU010000193">
    <property type="protein sequence ID" value="KAJ1914527.1"/>
    <property type="molecule type" value="Genomic_DNA"/>
</dbReference>
<feature type="region of interest" description="Disordered" evidence="1">
    <location>
        <begin position="1039"/>
        <end position="1071"/>
    </location>
</feature>
<feature type="region of interest" description="Disordered" evidence="1">
    <location>
        <begin position="171"/>
        <end position="220"/>
    </location>
</feature>
<dbReference type="OrthoDB" id="5587196at2759"/>
<organism evidence="2 3">
    <name type="scientific">Mycoemilia scoparia</name>
    <dbReference type="NCBI Taxonomy" id="417184"/>
    <lineage>
        <taxon>Eukaryota</taxon>
        <taxon>Fungi</taxon>
        <taxon>Fungi incertae sedis</taxon>
        <taxon>Zoopagomycota</taxon>
        <taxon>Kickxellomycotina</taxon>
        <taxon>Kickxellomycetes</taxon>
        <taxon>Kickxellales</taxon>
        <taxon>Kickxellaceae</taxon>
        <taxon>Mycoemilia</taxon>
    </lineage>
</organism>
<feature type="compositionally biased region" description="Polar residues" evidence="1">
    <location>
        <begin position="1039"/>
        <end position="1066"/>
    </location>
</feature>
<feature type="compositionally biased region" description="Basic and acidic residues" evidence="1">
    <location>
        <begin position="503"/>
        <end position="513"/>
    </location>
</feature>
<evidence type="ECO:0000313" key="3">
    <source>
        <dbReference type="Proteomes" id="UP001150538"/>
    </source>
</evidence>
<evidence type="ECO:0000256" key="1">
    <source>
        <dbReference type="SAM" id="MobiDB-lite"/>
    </source>
</evidence>
<feature type="compositionally biased region" description="Acidic residues" evidence="1">
    <location>
        <begin position="1127"/>
        <end position="1139"/>
    </location>
</feature>